<feature type="transmembrane region" description="Helical" evidence="5">
    <location>
        <begin position="139"/>
        <end position="158"/>
    </location>
</feature>
<evidence type="ECO:0000256" key="4">
    <source>
        <dbReference type="ARBA" id="ARBA00023136"/>
    </source>
</evidence>
<name>A0A0B3SJ80_9RHOB</name>
<feature type="transmembrane region" description="Helical" evidence="5">
    <location>
        <begin position="164"/>
        <end position="184"/>
    </location>
</feature>
<keyword evidence="2 5" id="KW-0812">Transmembrane</keyword>
<dbReference type="EMBL" id="JSUQ01000024">
    <property type="protein sequence ID" value="KHQ50614.1"/>
    <property type="molecule type" value="Genomic_DNA"/>
</dbReference>
<dbReference type="PATRIC" id="fig|1515334.3.peg.4863"/>
<feature type="transmembrane region" description="Helical" evidence="5">
    <location>
        <begin position="74"/>
        <end position="96"/>
    </location>
</feature>
<dbReference type="GO" id="GO:0008610">
    <property type="term" value="P:lipid biosynthetic process"/>
    <property type="evidence" value="ECO:0007669"/>
    <property type="project" value="InterPro"/>
</dbReference>
<comment type="subcellular location">
    <subcellularLocation>
        <location evidence="1">Membrane</location>
    </subcellularLocation>
</comment>
<dbReference type="GO" id="GO:0016491">
    <property type="term" value="F:oxidoreductase activity"/>
    <property type="evidence" value="ECO:0007669"/>
    <property type="project" value="InterPro"/>
</dbReference>
<evidence type="ECO:0000313" key="8">
    <source>
        <dbReference type="Proteomes" id="UP000030960"/>
    </source>
</evidence>
<evidence type="ECO:0000256" key="5">
    <source>
        <dbReference type="SAM" id="Phobius"/>
    </source>
</evidence>
<gene>
    <name evidence="7" type="ORF">OA50_04834</name>
</gene>
<evidence type="ECO:0000313" key="7">
    <source>
        <dbReference type="EMBL" id="KHQ50614.1"/>
    </source>
</evidence>
<dbReference type="RefSeq" id="WP_043145862.1">
    <property type="nucleotide sequence ID" value="NZ_BMGQ01000012.1"/>
</dbReference>
<dbReference type="InterPro" id="IPR050307">
    <property type="entry name" value="Sterol_Desaturase_Related"/>
</dbReference>
<dbReference type="InterPro" id="IPR006694">
    <property type="entry name" value="Fatty_acid_hydroxylase"/>
</dbReference>
<dbReference type="GO" id="GO:0016020">
    <property type="term" value="C:membrane"/>
    <property type="evidence" value="ECO:0007669"/>
    <property type="project" value="UniProtKB-SubCell"/>
</dbReference>
<sequence>MDDLKHGTRDKRGNWAPRDPVAGVAPFYALPPKPMELLAWLKGYLFPWNLLFFISALVYWAWVIPPVAVMQTLAWGWVLKLLALNALGIALFYGAFELRLYMQRAQHTRFKYNAKFPADQKSGVFWFNDQQIDGALRTFLHGVPIWTALEVGALWAYANGYAPWLAWADHPVWLALMVFLVPFIQEAHFYCIHRLIHVPFLYKHVHSVHHNSVNPSPWSSLAMHPVEHLLYFGVGLWHLILPSNPFIMLFQMHRAAFGAIPGHVGFDKMELGGDRAIDMHAYAHYLHHKYFEVNYGDGIVPFDALFGTWHDGTKQADEKMKARFRDKKARANARKGGMPAE</sequence>
<dbReference type="STRING" id="561184.SAMN05216376_112106"/>
<reference evidence="7 8" key="1">
    <citation type="submission" date="2014-10" db="EMBL/GenBank/DDBJ databases">
        <title>Genome sequence of Ponticoccus sp. strain UMTAT08 isolated from clonal culture of toxic dinoflagellate Alexandrium tamiyavanichii.</title>
        <authorList>
            <person name="Gan H.Y."/>
            <person name="Muhd D.-D."/>
            <person name="Mohd Noor M.E."/>
            <person name="Yeong Y.S."/>
            <person name="Usup G."/>
        </authorList>
    </citation>
    <scope>NUCLEOTIDE SEQUENCE [LARGE SCALE GENOMIC DNA]</scope>
    <source>
        <strain evidence="7 8">UMTAT08</strain>
    </source>
</reference>
<evidence type="ECO:0000256" key="3">
    <source>
        <dbReference type="ARBA" id="ARBA00022989"/>
    </source>
</evidence>
<feature type="transmembrane region" description="Helical" evidence="5">
    <location>
        <begin position="43"/>
        <end position="62"/>
    </location>
</feature>
<accession>A0A0B3SJ80</accession>
<dbReference type="AlphaFoldDB" id="A0A0B3SJ80"/>
<dbReference type="GeneID" id="66502777"/>
<dbReference type="Pfam" id="PF04116">
    <property type="entry name" value="FA_hydroxylase"/>
    <property type="match status" value="1"/>
</dbReference>
<organism evidence="7 8">
    <name type="scientific">Mameliella alba</name>
    <dbReference type="NCBI Taxonomy" id="561184"/>
    <lineage>
        <taxon>Bacteria</taxon>
        <taxon>Pseudomonadati</taxon>
        <taxon>Pseudomonadota</taxon>
        <taxon>Alphaproteobacteria</taxon>
        <taxon>Rhodobacterales</taxon>
        <taxon>Roseobacteraceae</taxon>
        <taxon>Mameliella</taxon>
    </lineage>
</organism>
<dbReference type="GO" id="GO:0005506">
    <property type="term" value="F:iron ion binding"/>
    <property type="evidence" value="ECO:0007669"/>
    <property type="project" value="InterPro"/>
</dbReference>
<dbReference type="PANTHER" id="PTHR11863">
    <property type="entry name" value="STEROL DESATURASE"/>
    <property type="match status" value="1"/>
</dbReference>
<accession>A0A225PR27</accession>
<evidence type="ECO:0000256" key="2">
    <source>
        <dbReference type="ARBA" id="ARBA00022692"/>
    </source>
</evidence>
<keyword evidence="4 5" id="KW-0472">Membrane</keyword>
<dbReference type="Proteomes" id="UP000030960">
    <property type="component" value="Unassembled WGS sequence"/>
</dbReference>
<proteinExistence type="predicted"/>
<keyword evidence="3 5" id="KW-1133">Transmembrane helix</keyword>
<evidence type="ECO:0000256" key="1">
    <source>
        <dbReference type="ARBA" id="ARBA00004370"/>
    </source>
</evidence>
<protein>
    <submittedName>
        <fullName evidence="7">Sterol desaturase</fullName>
    </submittedName>
</protein>
<dbReference type="OrthoDB" id="9770329at2"/>
<comment type="caution">
    <text evidence="7">The sequence shown here is derived from an EMBL/GenBank/DDBJ whole genome shotgun (WGS) entry which is preliminary data.</text>
</comment>
<feature type="domain" description="Fatty acid hydroxylase" evidence="6">
    <location>
        <begin position="180"/>
        <end position="308"/>
    </location>
</feature>
<evidence type="ECO:0000259" key="6">
    <source>
        <dbReference type="Pfam" id="PF04116"/>
    </source>
</evidence>
<keyword evidence="8" id="KW-1185">Reference proteome</keyword>